<dbReference type="EMBL" id="QQAZ01000026">
    <property type="protein sequence ID" value="RDI42494.1"/>
    <property type="molecule type" value="Genomic_DNA"/>
</dbReference>
<dbReference type="GO" id="GO:0003723">
    <property type="term" value="F:RNA binding"/>
    <property type="evidence" value="ECO:0007669"/>
    <property type="project" value="InterPro"/>
</dbReference>
<dbReference type="AlphaFoldDB" id="A0A370GJB9"/>
<evidence type="ECO:0000259" key="4">
    <source>
        <dbReference type="Pfam" id="PF00588"/>
    </source>
</evidence>
<gene>
    <name evidence="6" type="ORF">DFR68_12632</name>
</gene>
<evidence type="ECO:0000256" key="2">
    <source>
        <dbReference type="ARBA" id="ARBA00022679"/>
    </source>
</evidence>
<evidence type="ECO:0000256" key="3">
    <source>
        <dbReference type="SAM" id="MobiDB-lite"/>
    </source>
</evidence>
<comment type="caution">
    <text evidence="6">The sequence shown here is derived from an EMBL/GenBank/DDBJ whole genome shotgun (WGS) entry which is preliminary data.</text>
</comment>
<feature type="compositionally biased region" description="Basic and acidic residues" evidence="3">
    <location>
        <begin position="209"/>
        <end position="218"/>
    </location>
</feature>
<keyword evidence="1 6" id="KW-0489">Methyltransferase</keyword>
<dbReference type="STRING" id="1210089.GCA_001613165_07210"/>
<dbReference type="GO" id="GO:0008173">
    <property type="term" value="F:RNA methyltransferase activity"/>
    <property type="evidence" value="ECO:0007669"/>
    <property type="project" value="InterPro"/>
</dbReference>
<dbReference type="SUPFAM" id="SSF55315">
    <property type="entry name" value="L30e-like"/>
    <property type="match status" value="1"/>
</dbReference>
<dbReference type="InterPro" id="IPR029064">
    <property type="entry name" value="Ribosomal_eL30-like_sf"/>
</dbReference>
<evidence type="ECO:0000256" key="1">
    <source>
        <dbReference type="ARBA" id="ARBA00022603"/>
    </source>
</evidence>
<dbReference type="SUPFAM" id="SSF75217">
    <property type="entry name" value="alpha/beta knot"/>
    <property type="match status" value="1"/>
</dbReference>
<dbReference type="InterPro" id="IPR054578">
    <property type="entry name" value="SpoU_sub_bind-like_N"/>
</dbReference>
<accession>A0A370GJB9</accession>
<dbReference type="Pfam" id="PF22655">
    <property type="entry name" value="SpoU_sub_bind_like"/>
    <property type="match status" value="1"/>
</dbReference>
<organism evidence="6 7">
    <name type="scientific">Nocardia mexicana</name>
    <dbReference type="NCBI Taxonomy" id="279262"/>
    <lineage>
        <taxon>Bacteria</taxon>
        <taxon>Bacillati</taxon>
        <taxon>Actinomycetota</taxon>
        <taxon>Actinomycetes</taxon>
        <taxon>Mycobacteriales</taxon>
        <taxon>Nocardiaceae</taxon>
        <taxon>Nocardia</taxon>
    </lineage>
</organism>
<keyword evidence="2 6" id="KW-0808">Transferase</keyword>
<dbReference type="InterPro" id="IPR029028">
    <property type="entry name" value="Alpha/beta_knot_MTases"/>
</dbReference>
<dbReference type="InterPro" id="IPR029026">
    <property type="entry name" value="tRNA_m1G_MTases_N"/>
</dbReference>
<dbReference type="Gene3D" id="3.30.1330.30">
    <property type="match status" value="1"/>
</dbReference>
<dbReference type="Proteomes" id="UP000255355">
    <property type="component" value="Unassembled WGS sequence"/>
</dbReference>
<evidence type="ECO:0000313" key="6">
    <source>
        <dbReference type="EMBL" id="RDI42494.1"/>
    </source>
</evidence>
<name>A0A370GJB9_9NOCA</name>
<dbReference type="GO" id="GO:0032259">
    <property type="term" value="P:methylation"/>
    <property type="evidence" value="ECO:0007669"/>
    <property type="project" value="UniProtKB-KW"/>
</dbReference>
<evidence type="ECO:0000259" key="5">
    <source>
        <dbReference type="Pfam" id="PF22655"/>
    </source>
</evidence>
<dbReference type="RefSeq" id="WP_068030546.1">
    <property type="nucleotide sequence ID" value="NZ_QQAZ01000026.1"/>
</dbReference>
<reference evidence="6 7" key="1">
    <citation type="submission" date="2018-07" db="EMBL/GenBank/DDBJ databases">
        <title>Genomic Encyclopedia of Type Strains, Phase IV (KMG-IV): sequencing the most valuable type-strain genomes for metagenomic binning, comparative biology and taxonomic classification.</title>
        <authorList>
            <person name="Goeker M."/>
        </authorList>
    </citation>
    <scope>NUCLEOTIDE SEQUENCE [LARGE SCALE GENOMIC DNA]</scope>
    <source>
        <strain evidence="6 7">DSM 44952</strain>
    </source>
</reference>
<dbReference type="Pfam" id="PF00588">
    <property type="entry name" value="SpoU_methylase"/>
    <property type="match status" value="1"/>
</dbReference>
<feature type="domain" description="SpoU L30e-like N-terminal" evidence="5">
    <location>
        <begin position="5"/>
        <end position="95"/>
    </location>
</feature>
<evidence type="ECO:0000313" key="7">
    <source>
        <dbReference type="Proteomes" id="UP000255355"/>
    </source>
</evidence>
<keyword evidence="7" id="KW-1185">Reference proteome</keyword>
<dbReference type="OrthoDB" id="9785673at2"/>
<protein>
    <submittedName>
        <fullName evidence="6">TrmH family RNA methyltransferase</fullName>
    </submittedName>
</protein>
<proteinExistence type="predicted"/>
<feature type="domain" description="tRNA/rRNA methyltransferase SpoU type" evidence="4">
    <location>
        <begin position="117"/>
        <end position="180"/>
    </location>
</feature>
<feature type="region of interest" description="Disordered" evidence="3">
    <location>
        <begin position="205"/>
        <end position="226"/>
    </location>
</feature>
<dbReference type="PANTHER" id="PTHR43191">
    <property type="entry name" value="RRNA METHYLTRANSFERASE 3"/>
    <property type="match status" value="1"/>
</dbReference>
<dbReference type="InterPro" id="IPR051259">
    <property type="entry name" value="rRNA_Methyltransferase"/>
</dbReference>
<sequence length="285" mass="29906">MTSRNAAVQEWQAYLTNRARRHRDGRFLIQGAEPITQAVAHGWPLEALLYRLGGPELPPWARELIDTSAVPSVGLVPEVMAELGETPASTPELVAVARVREPALDGFAPGGPGDAPVVVVVERPGSAVRLGSLIRTAHAFGAAAVVVSGSGADPYDPQCVRTSAGALFALPVFRVPGVAAVRRLRDRQAGRGLSTLVVGVVEAPGAVPRPRDGTHPDPARGGSRPVDAHDFTNATIVVIADETELGASWQRACDALVHIPAAGTLAAPCAAATALYEIFRQRRML</sequence>
<dbReference type="InterPro" id="IPR001537">
    <property type="entry name" value="SpoU_MeTrfase"/>
</dbReference>
<dbReference type="GO" id="GO:0006396">
    <property type="term" value="P:RNA processing"/>
    <property type="evidence" value="ECO:0007669"/>
    <property type="project" value="InterPro"/>
</dbReference>
<dbReference type="Gene3D" id="3.40.1280.10">
    <property type="match status" value="1"/>
</dbReference>
<dbReference type="PANTHER" id="PTHR43191:SF2">
    <property type="entry name" value="RRNA METHYLTRANSFERASE 3, MITOCHONDRIAL"/>
    <property type="match status" value="1"/>
</dbReference>